<dbReference type="Proteomes" id="UP001165186">
    <property type="component" value="Unassembled WGS sequence"/>
</dbReference>
<keyword evidence="1" id="KW-0489">Methyltransferase</keyword>
<gene>
    <name evidence="1" type="primary">g11138</name>
    <name evidence="1" type="ORF">NpPPO83_00011138</name>
</gene>
<proteinExistence type="predicted"/>
<reference evidence="1" key="1">
    <citation type="submission" date="2024-09" db="EMBL/GenBank/DDBJ databases">
        <title>Draft Genome Sequences of Neofusicoccum parvum.</title>
        <authorList>
            <person name="Ashida A."/>
            <person name="Camagna M."/>
            <person name="Tanaka A."/>
            <person name="Takemoto D."/>
        </authorList>
    </citation>
    <scope>NUCLEOTIDE SEQUENCE</scope>
    <source>
        <strain evidence="1">PPO83</strain>
    </source>
</reference>
<organism evidence="1 2">
    <name type="scientific">Neofusicoccum parvum</name>
    <dbReference type="NCBI Taxonomy" id="310453"/>
    <lineage>
        <taxon>Eukaryota</taxon>
        <taxon>Fungi</taxon>
        <taxon>Dikarya</taxon>
        <taxon>Ascomycota</taxon>
        <taxon>Pezizomycotina</taxon>
        <taxon>Dothideomycetes</taxon>
        <taxon>Dothideomycetes incertae sedis</taxon>
        <taxon>Botryosphaeriales</taxon>
        <taxon>Botryosphaeriaceae</taxon>
        <taxon>Neofusicoccum</taxon>
    </lineage>
</organism>
<protein>
    <submittedName>
        <fullName evidence="1">Methyltransferase type 12</fullName>
    </submittedName>
</protein>
<name>A0ACB5S349_9PEZI</name>
<keyword evidence="2" id="KW-1185">Reference proteome</keyword>
<evidence type="ECO:0000313" key="2">
    <source>
        <dbReference type="Proteomes" id="UP001165186"/>
    </source>
</evidence>
<comment type="caution">
    <text evidence="1">The sequence shown here is derived from an EMBL/GenBank/DDBJ whole genome shotgun (WGS) entry which is preliminary data.</text>
</comment>
<keyword evidence="1" id="KW-0808">Transferase</keyword>
<evidence type="ECO:0000313" key="1">
    <source>
        <dbReference type="EMBL" id="GME27178.1"/>
    </source>
</evidence>
<dbReference type="EMBL" id="BSXG01000035">
    <property type="protein sequence ID" value="GME27178.1"/>
    <property type="molecule type" value="Genomic_DNA"/>
</dbReference>
<accession>A0ACB5S349</accession>
<sequence>MSAQPAHQEPAALAPAPADASDPSTSTEATHIVGEHLSVDSSADSDSTFGESPESNRTTTSLSSSVTDFRYEHGRRYHAIEDNRYSLPNDDEEVDRLNLQHRVWDIALSGRHYLAPLSLDVVHEVLDIGCGTGAWCIDFADAHPDIHVLGTDLSPIQPHDVPANCEFLVDNAEAEWTFGQRFDFIHTRAVLLGIRNWDHLIQQSFASLRPGGWIELQEFHIPIGCDDGSAGPDSAVTKWSLSMHEAFKKLGIDSMATSRFRELLEKHGFESIEKAHTKFPLGPWPKGRREKAMGTLFQKDIADNLLGLSVKVLTNGLGWTTEEVEEFIPKAMRDLYDPHVDLPLTPPLFARANIAPDSHLLSYRYILGTKTCVDVP</sequence>